<dbReference type="InterPro" id="IPR009057">
    <property type="entry name" value="Homeodomain-like_sf"/>
</dbReference>
<reference evidence="7 8" key="1">
    <citation type="submission" date="2023-08" db="EMBL/GenBank/DDBJ databases">
        <title>Bioegradation of LLDPE and BLDPE plastic by marine bacteria from coast plastic debris.</title>
        <authorList>
            <person name="Rong Z."/>
        </authorList>
    </citation>
    <scope>NUCLEOTIDE SEQUENCE [LARGE SCALE GENOMIC DNA]</scope>
    <source>
        <strain evidence="7 8">Z-2</strain>
    </source>
</reference>
<keyword evidence="3 5" id="KW-0238">DNA-binding</keyword>
<evidence type="ECO:0000256" key="5">
    <source>
        <dbReference type="PROSITE-ProRule" id="PRU00335"/>
    </source>
</evidence>
<proteinExistence type="predicted"/>
<evidence type="ECO:0000256" key="3">
    <source>
        <dbReference type="ARBA" id="ARBA00023125"/>
    </source>
</evidence>
<keyword evidence="2" id="KW-0805">Transcription regulation</keyword>
<dbReference type="PROSITE" id="PS50977">
    <property type="entry name" value="HTH_TETR_2"/>
    <property type="match status" value="1"/>
</dbReference>
<dbReference type="Gene3D" id="1.10.357.10">
    <property type="entry name" value="Tetracycline Repressor, domain 2"/>
    <property type="match status" value="1"/>
</dbReference>
<keyword evidence="8" id="KW-1185">Reference proteome</keyword>
<gene>
    <name evidence="7" type="ORF">RD149_13705</name>
</gene>
<dbReference type="InterPro" id="IPR004111">
    <property type="entry name" value="Repressor_TetR_C"/>
</dbReference>
<dbReference type="Pfam" id="PF02909">
    <property type="entry name" value="TetR_C_1"/>
    <property type="match status" value="1"/>
</dbReference>
<dbReference type="InterPro" id="IPR001647">
    <property type="entry name" value="HTH_TetR"/>
</dbReference>
<name>A0ABU2GVT5_9ACTN</name>
<organism evidence="7 8">
    <name type="scientific">Gordonia westfalica</name>
    <dbReference type="NCBI Taxonomy" id="158898"/>
    <lineage>
        <taxon>Bacteria</taxon>
        <taxon>Bacillati</taxon>
        <taxon>Actinomycetota</taxon>
        <taxon>Actinomycetes</taxon>
        <taxon>Mycobacteriales</taxon>
        <taxon>Gordoniaceae</taxon>
        <taxon>Gordonia</taxon>
    </lineage>
</organism>
<dbReference type="InterPro" id="IPR036271">
    <property type="entry name" value="Tet_transcr_reg_TetR-rel_C_sf"/>
</dbReference>
<feature type="domain" description="HTH tetR-type" evidence="6">
    <location>
        <begin position="1"/>
        <end position="60"/>
    </location>
</feature>
<dbReference type="InterPro" id="IPR003012">
    <property type="entry name" value="Tet_transcr_reg_TetR"/>
</dbReference>
<comment type="caution">
    <text evidence="7">The sequence shown here is derived from an EMBL/GenBank/DDBJ whole genome shotgun (WGS) entry which is preliminary data.</text>
</comment>
<protein>
    <submittedName>
        <fullName evidence="7">TetR/AcrR family transcriptional regulator</fullName>
    </submittedName>
</protein>
<dbReference type="RefSeq" id="WP_310950897.1">
    <property type="nucleotide sequence ID" value="NZ_JAVLUS010000010.1"/>
</dbReference>
<dbReference type="Proteomes" id="UP001265083">
    <property type="component" value="Unassembled WGS sequence"/>
</dbReference>
<evidence type="ECO:0000313" key="7">
    <source>
        <dbReference type="EMBL" id="MDS1114824.1"/>
    </source>
</evidence>
<dbReference type="EMBL" id="JAVLUS010000010">
    <property type="protein sequence ID" value="MDS1114824.1"/>
    <property type="molecule type" value="Genomic_DNA"/>
</dbReference>
<feature type="DNA-binding region" description="H-T-H motif" evidence="5">
    <location>
        <begin position="23"/>
        <end position="42"/>
    </location>
</feature>
<evidence type="ECO:0000259" key="6">
    <source>
        <dbReference type="PROSITE" id="PS50977"/>
    </source>
</evidence>
<evidence type="ECO:0000313" key="8">
    <source>
        <dbReference type="Proteomes" id="UP001265083"/>
    </source>
</evidence>
<sequence length="196" mass="21524">MDVDGIVKACLAIADDEGIGKVTMRRLSHELGVTPMAIYHHVASKDELLDLVLDESMRVVEPVDPHGTPLDELVRWGQAFHRLLVDHPSLAHEMAARRLEGPVALGAARRVLELLTRAGVEDDRADELLVALFGFVLGSALYRNSRMEESKRRGKRALPDVDGDPRTGLRDRLAAASMTDDRFAGGLAVLIRGYLV</sequence>
<evidence type="ECO:0000256" key="4">
    <source>
        <dbReference type="ARBA" id="ARBA00023163"/>
    </source>
</evidence>
<dbReference type="Pfam" id="PF00440">
    <property type="entry name" value="TetR_N"/>
    <property type="match status" value="1"/>
</dbReference>
<keyword evidence="1" id="KW-0678">Repressor</keyword>
<dbReference type="PRINTS" id="PR00400">
    <property type="entry name" value="TETREPRESSOR"/>
</dbReference>
<dbReference type="SUPFAM" id="SSF46689">
    <property type="entry name" value="Homeodomain-like"/>
    <property type="match status" value="1"/>
</dbReference>
<accession>A0ABU2GVT5</accession>
<dbReference type="SUPFAM" id="SSF48498">
    <property type="entry name" value="Tetracyclin repressor-like, C-terminal domain"/>
    <property type="match status" value="1"/>
</dbReference>
<keyword evidence="4" id="KW-0804">Transcription</keyword>
<evidence type="ECO:0000256" key="1">
    <source>
        <dbReference type="ARBA" id="ARBA00022491"/>
    </source>
</evidence>
<evidence type="ECO:0000256" key="2">
    <source>
        <dbReference type="ARBA" id="ARBA00023015"/>
    </source>
</evidence>